<dbReference type="InterPro" id="IPR001128">
    <property type="entry name" value="Cyt_P450"/>
</dbReference>
<evidence type="ECO:0008006" key="11">
    <source>
        <dbReference type="Google" id="ProtNLM"/>
    </source>
</evidence>
<dbReference type="PRINTS" id="PR00463">
    <property type="entry name" value="EP450I"/>
</dbReference>
<dbReference type="EnsemblMetazoa" id="MDOA005734-RA">
    <property type="protein sequence ID" value="MDOA005734-PA"/>
    <property type="gene ID" value="MDOA005734"/>
</dbReference>
<feature type="binding site" description="axial binding residue" evidence="8">
    <location>
        <position position="515"/>
    </location>
    <ligand>
        <name>heme</name>
        <dbReference type="ChEBI" id="CHEBI:30413"/>
    </ligand>
    <ligandPart>
        <name>Fe</name>
        <dbReference type="ChEBI" id="CHEBI:18248"/>
    </ligandPart>
</feature>
<dbReference type="PANTHER" id="PTHR24279:SF120">
    <property type="entry name" value="CYTOCHROME P450"/>
    <property type="match status" value="1"/>
</dbReference>
<dbReference type="GO" id="GO:0005506">
    <property type="term" value="F:iron ion binding"/>
    <property type="evidence" value="ECO:0007669"/>
    <property type="project" value="InterPro"/>
</dbReference>
<dbReference type="CDD" id="cd11054">
    <property type="entry name" value="CYP24A1-like"/>
    <property type="match status" value="1"/>
</dbReference>
<dbReference type="Pfam" id="PF00067">
    <property type="entry name" value="p450"/>
    <property type="match status" value="1"/>
</dbReference>
<dbReference type="Gene3D" id="1.10.630.10">
    <property type="entry name" value="Cytochrome P450"/>
    <property type="match status" value="1"/>
</dbReference>
<gene>
    <name evidence="10" type="primary">101896195</name>
</gene>
<evidence type="ECO:0000256" key="2">
    <source>
        <dbReference type="ARBA" id="ARBA00010617"/>
    </source>
</evidence>
<dbReference type="GO" id="GO:0020037">
    <property type="term" value="F:heme binding"/>
    <property type="evidence" value="ECO:0007669"/>
    <property type="project" value="InterPro"/>
</dbReference>
<dbReference type="PROSITE" id="PS00086">
    <property type="entry name" value="CYTOCHROME_P450"/>
    <property type="match status" value="1"/>
</dbReference>
<accession>A0A1I8MK12</accession>
<comment type="similarity">
    <text evidence="2 9">Belongs to the cytochrome P450 family.</text>
</comment>
<keyword evidence="7 9" id="KW-0503">Monooxygenase</keyword>
<dbReference type="RefSeq" id="XP_005190720.2">
    <property type="nucleotide sequence ID" value="XM_005190663.4"/>
</dbReference>
<evidence type="ECO:0000256" key="8">
    <source>
        <dbReference type="PIRSR" id="PIRSR602401-1"/>
    </source>
</evidence>
<dbReference type="AlphaFoldDB" id="A0A1I8MK12"/>
<keyword evidence="6 8" id="KW-0408">Iron</keyword>
<dbReference type="InterPro" id="IPR036396">
    <property type="entry name" value="Cyt_P450_sf"/>
</dbReference>
<dbReference type="InterPro" id="IPR050479">
    <property type="entry name" value="CYP11_CYP27_families"/>
</dbReference>
<dbReference type="FunFam" id="1.10.630.10:FF:000006">
    <property type="entry name" value="Cytochrome P450 302a1, mitochondrial"/>
    <property type="match status" value="1"/>
</dbReference>
<dbReference type="VEuPathDB" id="VectorBase:MDOMA2_007066"/>
<dbReference type="InterPro" id="IPR017972">
    <property type="entry name" value="Cyt_P450_CS"/>
</dbReference>
<keyword evidence="3 8" id="KW-0349">Heme</keyword>
<protein>
    <recommendedName>
        <fullName evidence="11">Cytochrome P450</fullName>
    </recommendedName>
</protein>
<evidence type="ECO:0000256" key="1">
    <source>
        <dbReference type="ARBA" id="ARBA00001971"/>
    </source>
</evidence>
<dbReference type="KEGG" id="mde:101896195"/>
<evidence type="ECO:0000256" key="7">
    <source>
        <dbReference type="ARBA" id="ARBA00023033"/>
    </source>
</evidence>
<comment type="cofactor">
    <cofactor evidence="1 8">
        <name>heme</name>
        <dbReference type="ChEBI" id="CHEBI:30413"/>
    </cofactor>
</comment>
<name>A0A1I8MK12_MUSDO</name>
<reference evidence="10" key="1">
    <citation type="submission" date="2020-05" db="UniProtKB">
        <authorList>
            <consortium name="EnsemblMetazoa"/>
        </authorList>
    </citation>
    <scope>IDENTIFICATION</scope>
    <source>
        <strain evidence="10">Aabys</strain>
    </source>
</reference>
<dbReference type="PRINTS" id="PR00385">
    <property type="entry name" value="P450"/>
</dbReference>
<keyword evidence="5 9" id="KW-0560">Oxidoreductase</keyword>
<dbReference type="SUPFAM" id="SSF48264">
    <property type="entry name" value="Cytochrome P450"/>
    <property type="match status" value="1"/>
</dbReference>
<organism evidence="10">
    <name type="scientific">Musca domestica</name>
    <name type="common">House fly</name>
    <dbReference type="NCBI Taxonomy" id="7370"/>
    <lineage>
        <taxon>Eukaryota</taxon>
        <taxon>Metazoa</taxon>
        <taxon>Ecdysozoa</taxon>
        <taxon>Arthropoda</taxon>
        <taxon>Hexapoda</taxon>
        <taxon>Insecta</taxon>
        <taxon>Pterygota</taxon>
        <taxon>Neoptera</taxon>
        <taxon>Endopterygota</taxon>
        <taxon>Diptera</taxon>
        <taxon>Brachycera</taxon>
        <taxon>Muscomorpha</taxon>
        <taxon>Muscoidea</taxon>
        <taxon>Muscidae</taxon>
        <taxon>Musca</taxon>
    </lineage>
</organism>
<dbReference type="VEuPathDB" id="VectorBase:MDOA005734"/>
<dbReference type="GO" id="GO:0004497">
    <property type="term" value="F:monooxygenase activity"/>
    <property type="evidence" value="ECO:0007669"/>
    <property type="project" value="UniProtKB-KW"/>
</dbReference>
<evidence type="ECO:0000313" key="10">
    <source>
        <dbReference type="EnsemblMetazoa" id="MDOA005734-PA"/>
    </source>
</evidence>
<sequence>MLKYFLDTNIRSVLGRTLCNKLLNKMVTTMIKSPNYLFGNKQKYSLLKKKLCQFRFLASQSTNSVRELESKNSFTQQWQAAKPYEDIPTMPPLKMLLNFLPGGKFAKLDISDMFMALRSELGPICKMKGVFGRPDMVITHNPQDFETLLRNEGVWPNRPGSEGLSYYRRVHRADFFQGVEGLIASQGEQWGSFRTKVNPILMQPKNVRLYMDRISQVNKEFIKRIIEIRNPNTNEVPENFEEELNLWALESISIVALDQKLGLLSGNRNNPEVRKLFRLLIDFFTLSVDIEFKPPIWKYYKTKTFRKMMKTMDGITDIVSRHVEQAIDRIEKTELNDSSANGNIEPSVLEKLIRIDKKVATVMAMDMLMAGIDTTTSAFTGLLLVLAKNPDKQQKLREEVMRLLPHKDSEFDEQTFKNMPYLRACLKESLRIHPLALGNARVSATDMILSGYRVPKETQIMIVYLSLINNDSYYPRSGEYLPERWLRSEVENEENPIKPRSAFVNFPFGFGARSCIGRRIVEMEMELGIARLVRNFHVEFDYPTENAFKTLLFRVPNIPLKFKFTDVEN</sequence>
<proteinExistence type="inferred from homology"/>
<evidence type="ECO:0000256" key="5">
    <source>
        <dbReference type="ARBA" id="ARBA00023002"/>
    </source>
</evidence>
<dbReference type="STRING" id="7370.A0A1I8MK12"/>
<evidence type="ECO:0000256" key="9">
    <source>
        <dbReference type="RuleBase" id="RU000461"/>
    </source>
</evidence>
<dbReference type="PANTHER" id="PTHR24279">
    <property type="entry name" value="CYTOCHROME P450"/>
    <property type="match status" value="1"/>
</dbReference>
<dbReference type="InterPro" id="IPR002401">
    <property type="entry name" value="Cyt_P450_E_grp-I"/>
</dbReference>
<evidence type="ECO:0000256" key="6">
    <source>
        <dbReference type="ARBA" id="ARBA00023004"/>
    </source>
</evidence>
<dbReference type="eggNOG" id="KOG0159">
    <property type="taxonomic scope" value="Eukaryota"/>
</dbReference>
<evidence type="ECO:0000256" key="4">
    <source>
        <dbReference type="ARBA" id="ARBA00022723"/>
    </source>
</evidence>
<dbReference type="OrthoDB" id="3945418at2759"/>
<dbReference type="GO" id="GO:0016705">
    <property type="term" value="F:oxidoreductase activity, acting on paired donors, with incorporation or reduction of molecular oxygen"/>
    <property type="evidence" value="ECO:0007669"/>
    <property type="project" value="InterPro"/>
</dbReference>
<evidence type="ECO:0000256" key="3">
    <source>
        <dbReference type="ARBA" id="ARBA00022617"/>
    </source>
</evidence>
<keyword evidence="4 8" id="KW-0479">Metal-binding</keyword>